<gene>
    <name evidence="1" type="ORF">Syun_018121</name>
</gene>
<reference evidence="1 2" key="1">
    <citation type="submission" date="2024-01" db="EMBL/GenBank/DDBJ databases">
        <title>Genome assemblies of Stephania.</title>
        <authorList>
            <person name="Yang L."/>
        </authorList>
    </citation>
    <scope>NUCLEOTIDE SEQUENCE [LARGE SCALE GENOMIC DNA]</scope>
    <source>
        <strain evidence="1">YNDBR</strain>
        <tissue evidence="1">Leaf</tissue>
    </source>
</reference>
<protein>
    <submittedName>
        <fullName evidence="1">Uncharacterized protein</fullName>
    </submittedName>
</protein>
<evidence type="ECO:0000313" key="1">
    <source>
        <dbReference type="EMBL" id="KAK9120504.1"/>
    </source>
</evidence>
<dbReference type="Proteomes" id="UP001420932">
    <property type="component" value="Unassembled WGS sequence"/>
</dbReference>
<sequence length="131" mass="15125">MRITGSAAKKMKLQHRMLDYADIPEDTLVPTPNEFFFITIQKYHSIQSSSNQSEFMYPNRDDSLSVVSFEEQSRYRLLPPPSQSQGLHYLGSCNGPVFGYTKDRESSFVRNAITKEGGYLESIQKLWNYKN</sequence>
<dbReference type="EMBL" id="JBBNAF010000008">
    <property type="protein sequence ID" value="KAK9120504.1"/>
    <property type="molecule type" value="Genomic_DNA"/>
</dbReference>
<accession>A0AAP0NVW9</accession>
<evidence type="ECO:0000313" key="2">
    <source>
        <dbReference type="Proteomes" id="UP001420932"/>
    </source>
</evidence>
<keyword evidence="2" id="KW-1185">Reference proteome</keyword>
<name>A0AAP0NVW9_9MAGN</name>
<proteinExistence type="predicted"/>
<dbReference type="AlphaFoldDB" id="A0AAP0NVW9"/>
<comment type="caution">
    <text evidence="1">The sequence shown here is derived from an EMBL/GenBank/DDBJ whole genome shotgun (WGS) entry which is preliminary data.</text>
</comment>
<organism evidence="1 2">
    <name type="scientific">Stephania yunnanensis</name>
    <dbReference type="NCBI Taxonomy" id="152371"/>
    <lineage>
        <taxon>Eukaryota</taxon>
        <taxon>Viridiplantae</taxon>
        <taxon>Streptophyta</taxon>
        <taxon>Embryophyta</taxon>
        <taxon>Tracheophyta</taxon>
        <taxon>Spermatophyta</taxon>
        <taxon>Magnoliopsida</taxon>
        <taxon>Ranunculales</taxon>
        <taxon>Menispermaceae</taxon>
        <taxon>Menispermoideae</taxon>
        <taxon>Cissampelideae</taxon>
        <taxon>Stephania</taxon>
    </lineage>
</organism>